<dbReference type="AlphaFoldDB" id="A0A3P3F0R8"/>
<dbReference type="EMBL" id="RQXT01000064">
    <property type="protein sequence ID" value="RRH91088.1"/>
    <property type="molecule type" value="Genomic_DNA"/>
</dbReference>
<organism evidence="2 3">
    <name type="scientific">Mesorhizobium tamadayense</name>
    <dbReference type="NCBI Taxonomy" id="425306"/>
    <lineage>
        <taxon>Bacteria</taxon>
        <taxon>Pseudomonadati</taxon>
        <taxon>Pseudomonadota</taxon>
        <taxon>Alphaproteobacteria</taxon>
        <taxon>Hyphomicrobiales</taxon>
        <taxon>Phyllobacteriaceae</taxon>
        <taxon>Mesorhizobium</taxon>
    </lineage>
</organism>
<feature type="region of interest" description="Disordered" evidence="1">
    <location>
        <begin position="1"/>
        <end position="43"/>
    </location>
</feature>
<evidence type="ECO:0000313" key="2">
    <source>
        <dbReference type="EMBL" id="RRH91088.1"/>
    </source>
</evidence>
<accession>A0A3P3F0R8</accession>
<feature type="compositionally biased region" description="Polar residues" evidence="1">
    <location>
        <begin position="1"/>
        <end position="11"/>
    </location>
</feature>
<protein>
    <submittedName>
        <fullName evidence="2">Uncharacterized protein</fullName>
    </submittedName>
</protein>
<evidence type="ECO:0000313" key="3">
    <source>
        <dbReference type="Proteomes" id="UP000273786"/>
    </source>
</evidence>
<reference evidence="2 3" key="1">
    <citation type="submission" date="2018-11" db="EMBL/GenBank/DDBJ databases">
        <title>the genome of Mesorhizobium tamadayense DSM 28320.</title>
        <authorList>
            <person name="Gao J."/>
        </authorList>
    </citation>
    <scope>NUCLEOTIDE SEQUENCE [LARGE SCALE GENOMIC DNA]</scope>
    <source>
        <strain evidence="2 3">DSM 28320</strain>
    </source>
</reference>
<evidence type="ECO:0000256" key="1">
    <source>
        <dbReference type="SAM" id="MobiDB-lite"/>
    </source>
</evidence>
<name>A0A3P3F0R8_9HYPH</name>
<sequence length="302" mass="32976">MNIDPRNTPQASIALRQSAPRQPGDMRAQTSSPAHSSTDQAKFEQQLSELTLTHQRASIETEGNKRARAIQGSERCPAPSFVNARAQLAATLTGATVEALGNDIGQAAHRAAQWPTAIRSSAGSVDSSGILNDVLASSYVKLHRFQNEATDCRTRGSNQASATSHLRDMALFRSRGGLLWDHYQPALARKAAKHMLSETRSPFLSLVENPSQLAASPDLSAKAIAENARELHTYTVPRATAWPPKRIDDALECGNEAEDPNLQAWVRRLPTQETEVLFLGGNLDEYRTASEPNPYRTGQSRE</sequence>
<dbReference type="Proteomes" id="UP000273786">
    <property type="component" value="Unassembled WGS sequence"/>
</dbReference>
<feature type="compositionally biased region" description="Polar residues" evidence="1">
    <location>
        <begin position="28"/>
        <end position="43"/>
    </location>
</feature>
<comment type="caution">
    <text evidence="2">The sequence shown here is derived from an EMBL/GenBank/DDBJ whole genome shotgun (WGS) entry which is preliminary data.</text>
</comment>
<dbReference type="OrthoDB" id="8420789at2"/>
<proteinExistence type="predicted"/>
<dbReference type="RefSeq" id="WP_125006145.1">
    <property type="nucleotide sequence ID" value="NZ_RQXT01000064.1"/>
</dbReference>
<keyword evidence="3" id="KW-1185">Reference proteome</keyword>
<gene>
    <name evidence="2" type="ORF">EH240_32210</name>
</gene>